<feature type="compositionally biased region" description="Low complexity" evidence="1">
    <location>
        <begin position="562"/>
        <end position="581"/>
    </location>
</feature>
<accession>A0AAN6WAC6</accession>
<keyword evidence="3" id="KW-1185">Reference proteome</keyword>
<evidence type="ECO:0000313" key="3">
    <source>
        <dbReference type="Proteomes" id="UP001302321"/>
    </source>
</evidence>
<feature type="compositionally biased region" description="Basic and acidic residues" evidence="1">
    <location>
        <begin position="118"/>
        <end position="132"/>
    </location>
</feature>
<feature type="compositionally biased region" description="Low complexity" evidence="1">
    <location>
        <begin position="384"/>
        <end position="393"/>
    </location>
</feature>
<reference evidence="2" key="2">
    <citation type="submission" date="2023-05" db="EMBL/GenBank/DDBJ databases">
        <authorList>
            <consortium name="Lawrence Berkeley National Laboratory"/>
            <person name="Steindorff A."/>
            <person name="Hensen N."/>
            <person name="Bonometti L."/>
            <person name="Westerberg I."/>
            <person name="Brannstrom I.O."/>
            <person name="Guillou S."/>
            <person name="Cros-Aarteil S."/>
            <person name="Calhoun S."/>
            <person name="Haridas S."/>
            <person name="Kuo A."/>
            <person name="Mondo S."/>
            <person name="Pangilinan J."/>
            <person name="Riley R."/>
            <person name="Labutti K."/>
            <person name="Andreopoulos B."/>
            <person name="Lipzen A."/>
            <person name="Chen C."/>
            <person name="Yanf M."/>
            <person name="Daum C."/>
            <person name="Ng V."/>
            <person name="Clum A."/>
            <person name="Ohm R."/>
            <person name="Martin F."/>
            <person name="Silar P."/>
            <person name="Natvig D."/>
            <person name="Lalanne C."/>
            <person name="Gautier V."/>
            <person name="Ament-Velasquez S.L."/>
            <person name="Kruys A."/>
            <person name="Hutchinson M.I."/>
            <person name="Powell A.J."/>
            <person name="Barry K."/>
            <person name="Miller A.N."/>
            <person name="Grigoriev I.V."/>
            <person name="Debuchy R."/>
            <person name="Gladieux P."/>
            <person name="Thoren M.H."/>
            <person name="Johannesson H."/>
        </authorList>
    </citation>
    <scope>NUCLEOTIDE SEQUENCE</scope>
    <source>
        <strain evidence="2">CBS 892.96</strain>
    </source>
</reference>
<feature type="compositionally biased region" description="Low complexity" evidence="1">
    <location>
        <begin position="414"/>
        <end position="425"/>
    </location>
</feature>
<name>A0AAN6WAC6_9PEZI</name>
<feature type="compositionally biased region" description="Low complexity" evidence="1">
    <location>
        <begin position="133"/>
        <end position="147"/>
    </location>
</feature>
<feature type="compositionally biased region" description="Basic residues" evidence="1">
    <location>
        <begin position="171"/>
        <end position="180"/>
    </location>
</feature>
<feature type="region of interest" description="Disordered" evidence="1">
    <location>
        <begin position="562"/>
        <end position="586"/>
    </location>
</feature>
<protein>
    <submittedName>
        <fullName evidence="2">Uncharacterized protein</fullName>
    </submittedName>
</protein>
<dbReference type="AlphaFoldDB" id="A0AAN6WAC6"/>
<dbReference type="Proteomes" id="UP001302321">
    <property type="component" value="Unassembled WGS sequence"/>
</dbReference>
<feature type="compositionally biased region" description="Low complexity" evidence="1">
    <location>
        <begin position="460"/>
        <end position="474"/>
    </location>
</feature>
<feature type="compositionally biased region" description="Basic residues" evidence="1">
    <location>
        <begin position="305"/>
        <end position="316"/>
    </location>
</feature>
<feature type="compositionally biased region" description="Basic and acidic residues" evidence="1">
    <location>
        <begin position="210"/>
        <end position="223"/>
    </location>
</feature>
<evidence type="ECO:0000256" key="1">
    <source>
        <dbReference type="SAM" id="MobiDB-lite"/>
    </source>
</evidence>
<feature type="region of interest" description="Disordered" evidence="1">
    <location>
        <begin position="84"/>
        <end position="440"/>
    </location>
</feature>
<organism evidence="2 3">
    <name type="scientific">Triangularia setosa</name>
    <dbReference type="NCBI Taxonomy" id="2587417"/>
    <lineage>
        <taxon>Eukaryota</taxon>
        <taxon>Fungi</taxon>
        <taxon>Dikarya</taxon>
        <taxon>Ascomycota</taxon>
        <taxon>Pezizomycotina</taxon>
        <taxon>Sordariomycetes</taxon>
        <taxon>Sordariomycetidae</taxon>
        <taxon>Sordariales</taxon>
        <taxon>Podosporaceae</taxon>
        <taxon>Triangularia</taxon>
    </lineage>
</organism>
<sequence length="614" mass="67390">MCTYDYTPYTGCKQGEQHFYIQWMKCSKAIETGGKYCPPELSVEVDAIRKLSGNILSCPVHGPIAIEQHEFDFVVAKIPVDQPQDQSIRRGRSRTASRRGTSVSRSNRTPKTDTFGRNFEEIPQKKRRESRDVSSTGSVNSESSGTVPARPRTSDGLKKADRSGSQDRRRTSVAHSHRRVSSADLNLMPRRASTLRQSKGDRQLPPPAEIPKHVEAQEEETRGRQPRPKTTVHIPADTGIIGLPSSPDMNKRSPVNRAKSEGRPMSTESMTARLDTSLPHNTALGSSDSSPEHPSEPLPFGPRRPSVRRSGTRNIRKSTDEVPMGRIDENVAQGEDADQIQAGGLHITTSGITRSGTTRTTRPSRIGISPESESDFRFPPPPSRSNNSSPISRRGSETRPPMPASPLSPVFPRYNSYNSNDDASSLRSNQSKTSRRFEDQVAEGRKWAAAREQHMSILANSNNNLSEPSLPLASQSRRESADSGYRSGQPQLPVPQSPPSRHATPNPAQQEQKRRTLQKHNGQPPYQTDLGLPSPNTLSQRRPAPLQLGNIPPCALPVSLYSPSPLSQGQSGPSSGEVSPGNMKGKVPLLQRMGLKKKISGLWEKSGQQRAVEA</sequence>
<feature type="compositionally biased region" description="Low complexity" evidence="1">
    <location>
        <begin position="347"/>
        <end position="371"/>
    </location>
</feature>
<evidence type="ECO:0000313" key="2">
    <source>
        <dbReference type="EMBL" id="KAK4177905.1"/>
    </source>
</evidence>
<proteinExistence type="predicted"/>
<gene>
    <name evidence="2" type="ORF">QBC36DRAFT_326058</name>
</gene>
<feature type="region of interest" description="Disordered" evidence="1">
    <location>
        <begin position="460"/>
        <end position="550"/>
    </location>
</feature>
<reference evidence="2" key="1">
    <citation type="journal article" date="2023" name="Mol. Phylogenet. Evol.">
        <title>Genome-scale phylogeny and comparative genomics of the fungal order Sordariales.</title>
        <authorList>
            <person name="Hensen N."/>
            <person name="Bonometti L."/>
            <person name="Westerberg I."/>
            <person name="Brannstrom I.O."/>
            <person name="Guillou S."/>
            <person name="Cros-Aarteil S."/>
            <person name="Calhoun S."/>
            <person name="Haridas S."/>
            <person name="Kuo A."/>
            <person name="Mondo S."/>
            <person name="Pangilinan J."/>
            <person name="Riley R."/>
            <person name="LaButti K."/>
            <person name="Andreopoulos B."/>
            <person name="Lipzen A."/>
            <person name="Chen C."/>
            <person name="Yan M."/>
            <person name="Daum C."/>
            <person name="Ng V."/>
            <person name="Clum A."/>
            <person name="Steindorff A."/>
            <person name="Ohm R.A."/>
            <person name="Martin F."/>
            <person name="Silar P."/>
            <person name="Natvig D.O."/>
            <person name="Lalanne C."/>
            <person name="Gautier V."/>
            <person name="Ament-Velasquez S.L."/>
            <person name="Kruys A."/>
            <person name="Hutchinson M.I."/>
            <person name="Powell A.J."/>
            <person name="Barry K."/>
            <person name="Miller A.N."/>
            <person name="Grigoriev I.V."/>
            <person name="Debuchy R."/>
            <person name="Gladieux P."/>
            <person name="Hiltunen Thoren M."/>
            <person name="Johannesson H."/>
        </authorList>
    </citation>
    <scope>NUCLEOTIDE SEQUENCE</scope>
    <source>
        <strain evidence="2">CBS 892.96</strain>
    </source>
</reference>
<comment type="caution">
    <text evidence="2">The sequence shown here is derived from an EMBL/GenBank/DDBJ whole genome shotgun (WGS) entry which is preliminary data.</text>
</comment>
<dbReference type="EMBL" id="MU866152">
    <property type="protein sequence ID" value="KAK4177905.1"/>
    <property type="molecule type" value="Genomic_DNA"/>
</dbReference>
<feature type="compositionally biased region" description="Basic and acidic residues" evidence="1">
    <location>
        <begin position="152"/>
        <end position="170"/>
    </location>
</feature>